<dbReference type="EMBL" id="EQ977681">
    <property type="protein sequence ID" value="EEF26288.1"/>
    <property type="molecule type" value="Genomic_DNA"/>
</dbReference>
<dbReference type="AlphaFoldDB" id="B9TCX4"/>
<dbReference type="Proteomes" id="UP000008311">
    <property type="component" value="Unassembled WGS sequence"/>
</dbReference>
<evidence type="ECO:0000313" key="2">
    <source>
        <dbReference type="Proteomes" id="UP000008311"/>
    </source>
</evidence>
<organism evidence="1 2">
    <name type="scientific">Ricinus communis</name>
    <name type="common">Castor bean</name>
    <dbReference type="NCBI Taxonomy" id="3988"/>
    <lineage>
        <taxon>Eukaryota</taxon>
        <taxon>Viridiplantae</taxon>
        <taxon>Streptophyta</taxon>
        <taxon>Embryophyta</taxon>
        <taxon>Tracheophyta</taxon>
        <taxon>Spermatophyta</taxon>
        <taxon>Magnoliopsida</taxon>
        <taxon>eudicotyledons</taxon>
        <taxon>Gunneridae</taxon>
        <taxon>Pentapetalae</taxon>
        <taxon>rosids</taxon>
        <taxon>fabids</taxon>
        <taxon>Malpighiales</taxon>
        <taxon>Euphorbiaceae</taxon>
        <taxon>Acalyphoideae</taxon>
        <taxon>Acalypheae</taxon>
        <taxon>Ricinus</taxon>
    </lineage>
</organism>
<gene>
    <name evidence="1" type="ORF">RCOM_1873040</name>
</gene>
<dbReference type="InParanoid" id="B9TCX4"/>
<dbReference type="InterPro" id="IPR017740">
    <property type="entry name" value="TssA-like"/>
</dbReference>
<sequence>MPLTEGRGAAYSTVDFEAARRRAAAGDADTPPRLADMEAAKRGNSTAFIEGMRADAQSCLDALAQLERAADERLGQDSPGFSQAREAVQALLHSLPAPAAAPQAAAPAQAPAEPAAGTQAVVAAPQPQAVVAGAIRSRADAIAQLRTIAKFFRETEPHSPVSYFAEKAASAGEQDLHTWLRSVIKDQGALAHLEEMLGVPPAE</sequence>
<dbReference type="STRING" id="3988.B9TCX4"/>
<evidence type="ECO:0000313" key="1">
    <source>
        <dbReference type="EMBL" id="EEF26288.1"/>
    </source>
</evidence>
<dbReference type="PANTHER" id="PTHR37951">
    <property type="entry name" value="CYTOPLASMIC PROTEIN-RELATED"/>
    <property type="match status" value="1"/>
</dbReference>
<protein>
    <submittedName>
        <fullName evidence="1">Uncharacterized protein</fullName>
    </submittedName>
</protein>
<accession>B9TCX4</accession>
<keyword evidence="2" id="KW-1185">Reference proteome</keyword>
<name>B9TCX4_RICCO</name>
<proteinExistence type="predicted"/>
<dbReference type="PANTHER" id="PTHR37951:SF1">
    <property type="entry name" value="TYPE VI SECRETION SYSTEM COMPONENT TSSA1"/>
    <property type="match status" value="1"/>
</dbReference>
<reference evidence="2" key="1">
    <citation type="journal article" date="2010" name="Nat. Biotechnol.">
        <title>Draft genome sequence of the oilseed species Ricinus communis.</title>
        <authorList>
            <person name="Chan A.P."/>
            <person name="Crabtree J."/>
            <person name="Zhao Q."/>
            <person name="Lorenzi H."/>
            <person name="Orvis J."/>
            <person name="Puiu D."/>
            <person name="Melake-Berhan A."/>
            <person name="Jones K.M."/>
            <person name="Redman J."/>
            <person name="Chen G."/>
            <person name="Cahoon E.B."/>
            <person name="Gedil M."/>
            <person name="Stanke M."/>
            <person name="Haas B.J."/>
            <person name="Wortman J.R."/>
            <person name="Fraser-Liggett C.M."/>
            <person name="Ravel J."/>
            <person name="Rabinowicz P.D."/>
        </authorList>
    </citation>
    <scope>NUCLEOTIDE SEQUENCE [LARGE SCALE GENOMIC DNA]</scope>
    <source>
        <strain evidence="2">cv. Hale</strain>
    </source>
</reference>